<dbReference type="InParanoid" id="A0A0C3KMZ9"/>
<proteinExistence type="predicted"/>
<dbReference type="EMBL" id="KN831951">
    <property type="protein sequence ID" value="KIO10962.1"/>
    <property type="molecule type" value="Genomic_DNA"/>
</dbReference>
<dbReference type="HOGENOM" id="CLU_085136_0_0_1"/>
<evidence type="ECO:0000313" key="3">
    <source>
        <dbReference type="Proteomes" id="UP000054217"/>
    </source>
</evidence>
<gene>
    <name evidence="2" type="ORF">M404DRAFT_995394</name>
</gene>
<protein>
    <submittedName>
        <fullName evidence="2">Uncharacterized protein</fullName>
    </submittedName>
</protein>
<accession>A0A0C3KMZ9</accession>
<feature type="compositionally biased region" description="Polar residues" evidence="1">
    <location>
        <begin position="1"/>
        <end position="12"/>
    </location>
</feature>
<dbReference type="OrthoDB" id="3058840at2759"/>
<evidence type="ECO:0000256" key="1">
    <source>
        <dbReference type="SAM" id="MobiDB-lite"/>
    </source>
</evidence>
<sequence length="292" mass="34442">MSSSSSNITQRWPSEAHRGQNGFCDSYEPADKEHPNDSTLRNVRYAQWMLEYKGVPLPSKEKLRELGTKKPSPPDTLDYVDEKIKQLKRQHARDLESLFAFQADELRQKMLDHRRCIDDSAYMDIDENYPDQVEFREALRQLDQRMRDDPATKLALEDALSTLRYTYLKTLLPLIRRRRALRDREIKIRKQRDASFPQSIEEYHDIAERDVQLRVARFLAADNTEQEGMMDKFGWAYRQVDPLRTAYKSNAEFRAEIQSALKDIQASDPRRRVNKQLTIEPPFPFTKFSPLQ</sequence>
<evidence type="ECO:0000313" key="2">
    <source>
        <dbReference type="EMBL" id="KIO10962.1"/>
    </source>
</evidence>
<dbReference type="Proteomes" id="UP000054217">
    <property type="component" value="Unassembled WGS sequence"/>
</dbReference>
<dbReference type="AlphaFoldDB" id="A0A0C3KMZ9"/>
<keyword evidence="3" id="KW-1185">Reference proteome</keyword>
<organism evidence="2 3">
    <name type="scientific">Pisolithus tinctorius Marx 270</name>
    <dbReference type="NCBI Taxonomy" id="870435"/>
    <lineage>
        <taxon>Eukaryota</taxon>
        <taxon>Fungi</taxon>
        <taxon>Dikarya</taxon>
        <taxon>Basidiomycota</taxon>
        <taxon>Agaricomycotina</taxon>
        <taxon>Agaricomycetes</taxon>
        <taxon>Agaricomycetidae</taxon>
        <taxon>Boletales</taxon>
        <taxon>Sclerodermatineae</taxon>
        <taxon>Pisolithaceae</taxon>
        <taxon>Pisolithus</taxon>
    </lineage>
</organism>
<feature type="region of interest" description="Disordered" evidence="1">
    <location>
        <begin position="1"/>
        <end position="39"/>
    </location>
</feature>
<reference evidence="2 3" key="1">
    <citation type="submission" date="2014-04" db="EMBL/GenBank/DDBJ databases">
        <authorList>
            <consortium name="DOE Joint Genome Institute"/>
            <person name="Kuo A."/>
            <person name="Kohler A."/>
            <person name="Costa M.D."/>
            <person name="Nagy L.G."/>
            <person name="Floudas D."/>
            <person name="Copeland A."/>
            <person name="Barry K.W."/>
            <person name="Cichocki N."/>
            <person name="Veneault-Fourrey C."/>
            <person name="LaButti K."/>
            <person name="Lindquist E.A."/>
            <person name="Lipzen A."/>
            <person name="Lundell T."/>
            <person name="Morin E."/>
            <person name="Murat C."/>
            <person name="Sun H."/>
            <person name="Tunlid A."/>
            <person name="Henrissat B."/>
            <person name="Grigoriev I.V."/>
            <person name="Hibbett D.S."/>
            <person name="Martin F."/>
            <person name="Nordberg H.P."/>
            <person name="Cantor M.N."/>
            <person name="Hua S.X."/>
        </authorList>
    </citation>
    <scope>NUCLEOTIDE SEQUENCE [LARGE SCALE GENOMIC DNA]</scope>
    <source>
        <strain evidence="2 3">Marx 270</strain>
    </source>
</reference>
<name>A0A0C3KMZ9_PISTI</name>
<reference evidence="3" key="2">
    <citation type="submission" date="2015-01" db="EMBL/GenBank/DDBJ databases">
        <title>Evolutionary Origins and Diversification of the Mycorrhizal Mutualists.</title>
        <authorList>
            <consortium name="DOE Joint Genome Institute"/>
            <consortium name="Mycorrhizal Genomics Consortium"/>
            <person name="Kohler A."/>
            <person name="Kuo A."/>
            <person name="Nagy L.G."/>
            <person name="Floudas D."/>
            <person name="Copeland A."/>
            <person name="Barry K.W."/>
            <person name="Cichocki N."/>
            <person name="Veneault-Fourrey C."/>
            <person name="LaButti K."/>
            <person name="Lindquist E.A."/>
            <person name="Lipzen A."/>
            <person name="Lundell T."/>
            <person name="Morin E."/>
            <person name="Murat C."/>
            <person name="Riley R."/>
            <person name="Ohm R."/>
            <person name="Sun H."/>
            <person name="Tunlid A."/>
            <person name="Henrissat B."/>
            <person name="Grigoriev I.V."/>
            <person name="Hibbett D.S."/>
            <person name="Martin F."/>
        </authorList>
    </citation>
    <scope>NUCLEOTIDE SEQUENCE [LARGE SCALE GENOMIC DNA]</scope>
    <source>
        <strain evidence="3">Marx 270</strain>
    </source>
</reference>